<evidence type="ECO:0000313" key="2">
    <source>
        <dbReference type="EMBL" id="MDR6246255.1"/>
    </source>
</evidence>
<proteinExistence type="predicted"/>
<dbReference type="PANTHER" id="PTHR47739:SF1">
    <property type="entry name" value="TRNA1(VAL) (ADENINE(37)-N6)-METHYLTRANSFERASE"/>
    <property type="match status" value="1"/>
</dbReference>
<dbReference type="Proteomes" id="UP001185028">
    <property type="component" value="Unassembled WGS sequence"/>
</dbReference>
<sequence length="258" mass="29350">MEQNNKHEQYLELLQPGERMDDLLTHRLHIIQSPDVFSFSMDAVLLARFIAVPPRGKVMDLCTGNGVIPILLSTRTAASIEGVEIQERLAHMAERSVQINELQSQITIRNQDLKELPLQGEHGTYDALTVNPPYMPMNGNEVKLNMHHAMARHEIGCTLEDVVRTAAGLLKNGGKLAMVHRPHRLVDIVLMMRQYGVEPKRIRFVHPRRHMEANMVLVEGIRGGKPEARVLPPLIVYNDQNEYVPEIMDIYYGQKESL</sequence>
<name>A0ABU1J423_9BACL</name>
<gene>
    <name evidence="2" type="ORF">JOC58_004185</name>
</gene>
<comment type="caution">
    <text evidence="2">The sequence shown here is derived from an EMBL/GenBank/DDBJ whole genome shotgun (WGS) entry which is preliminary data.</text>
</comment>
<accession>A0ABU1J423</accession>
<dbReference type="InterPro" id="IPR050210">
    <property type="entry name" value="tRNA_Adenine-N(6)_MTase"/>
</dbReference>
<dbReference type="PANTHER" id="PTHR47739">
    <property type="entry name" value="TRNA1(VAL) (ADENINE(37)-N6)-METHYLTRANSFERASE"/>
    <property type="match status" value="1"/>
</dbReference>
<dbReference type="Gene3D" id="3.40.50.150">
    <property type="entry name" value="Vaccinia Virus protein VP39"/>
    <property type="match status" value="1"/>
</dbReference>
<dbReference type="EMBL" id="JAVDQH010000025">
    <property type="protein sequence ID" value="MDR6246255.1"/>
    <property type="molecule type" value="Genomic_DNA"/>
</dbReference>
<dbReference type="InterPro" id="IPR029063">
    <property type="entry name" value="SAM-dependent_MTases_sf"/>
</dbReference>
<feature type="domain" description="Methyltransferase small" evidence="1">
    <location>
        <begin position="29"/>
        <end position="184"/>
    </location>
</feature>
<organism evidence="2 3">
    <name type="scientific">Paenibacillus hunanensis</name>
    <dbReference type="NCBI Taxonomy" id="539262"/>
    <lineage>
        <taxon>Bacteria</taxon>
        <taxon>Bacillati</taxon>
        <taxon>Bacillota</taxon>
        <taxon>Bacilli</taxon>
        <taxon>Bacillales</taxon>
        <taxon>Paenibacillaceae</taxon>
        <taxon>Paenibacillus</taxon>
    </lineage>
</organism>
<reference evidence="2 3" key="1">
    <citation type="submission" date="2023-07" db="EMBL/GenBank/DDBJ databases">
        <title>Genomic Encyclopedia of Type Strains, Phase IV (KMG-IV): sequencing the most valuable type-strain genomes for metagenomic binning, comparative biology and taxonomic classification.</title>
        <authorList>
            <person name="Goeker M."/>
        </authorList>
    </citation>
    <scope>NUCLEOTIDE SEQUENCE [LARGE SCALE GENOMIC DNA]</scope>
    <source>
        <strain evidence="2 3">DSM 22170</strain>
    </source>
</reference>
<dbReference type="InterPro" id="IPR007848">
    <property type="entry name" value="Small_mtfrase_dom"/>
</dbReference>
<evidence type="ECO:0000259" key="1">
    <source>
        <dbReference type="Pfam" id="PF05175"/>
    </source>
</evidence>
<protein>
    <submittedName>
        <fullName evidence="2">tRNA1(Val) A37 N6-methylase TrmN6</fullName>
    </submittedName>
</protein>
<dbReference type="CDD" id="cd02440">
    <property type="entry name" value="AdoMet_MTases"/>
    <property type="match status" value="1"/>
</dbReference>
<keyword evidence="3" id="KW-1185">Reference proteome</keyword>
<dbReference type="SUPFAM" id="SSF53335">
    <property type="entry name" value="S-adenosyl-L-methionine-dependent methyltransferases"/>
    <property type="match status" value="1"/>
</dbReference>
<dbReference type="Pfam" id="PF05175">
    <property type="entry name" value="MTS"/>
    <property type="match status" value="1"/>
</dbReference>
<evidence type="ECO:0000313" key="3">
    <source>
        <dbReference type="Proteomes" id="UP001185028"/>
    </source>
</evidence>